<keyword evidence="1" id="KW-1133">Transmembrane helix</keyword>
<keyword evidence="3" id="KW-1185">Reference proteome</keyword>
<organism evidence="2 3">
    <name type="scientific">Apostasia shenzhenica</name>
    <dbReference type="NCBI Taxonomy" id="1088818"/>
    <lineage>
        <taxon>Eukaryota</taxon>
        <taxon>Viridiplantae</taxon>
        <taxon>Streptophyta</taxon>
        <taxon>Embryophyta</taxon>
        <taxon>Tracheophyta</taxon>
        <taxon>Spermatophyta</taxon>
        <taxon>Magnoliopsida</taxon>
        <taxon>Liliopsida</taxon>
        <taxon>Asparagales</taxon>
        <taxon>Orchidaceae</taxon>
        <taxon>Apostasioideae</taxon>
        <taxon>Apostasia</taxon>
    </lineage>
</organism>
<evidence type="ECO:0000313" key="3">
    <source>
        <dbReference type="Proteomes" id="UP000236161"/>
    </source>
</evidence>
<reference evidence="2 3" key="1">
    <citation type="journal article" date="2017" name="Nature">
        <title>The Apostasia genome and the evolution of orchids.</title>
        <authorList>
            <person name="Zhang G.Q."/>
            <person name="Liu K.W."/>
            <person name="Li Z."/>
            <person name="Lohaus R."/>
            <person name="Hsiao Y.Y."/>
            <person name="Niu S.C."/>
            <person name="Wang J.Y."/>
            <person name="Lin Y.C."/>
            <person name="Xu Q."/>
            <person name="Chen L.J."/>
            <person name="Yoshida K."/>
            <person name="Fujiwara S."/>
            <person name="Wang Z.W."/>
            <person name="Zhang Y.Q."/>
            <person name="Mitsuda N."/>
            <person name="Wang M."/>
            <person name="Liu G.H."/>
            <person name="Pecoraro L."/>
            <person name="Huang H.X."/>
            <person name="Xiao X.J."/>
            <person name="Lin M."/>
            <person name="Wu X.Y."/>
            <person name="Wu W.L."/>
            <person name="Chen Y.Y."/>
            <person name="Chang S.B."/>
            <person name="Sakamoto S."/>
            <person name="Ohme-Takagi M."/>
            <person name="Yagi M."/>
            <person name="Zeng S.J."/>
            <person name="Shen C.Y."/>
            <person name="Yeh C.M."/>
            <person name="Luo Y.B."/>
            <person name="Tsai W.C."/>
            <person name="Van de Peer Y."/>
            <person name="Liu Z.J."/>
        </authorList>
    </citation>
    <scope>NUCLEOTIDE SEQUENCE [LARGE SCALE GENOMIC DNA]</scope>
    <source>
        <strain evidence="3">cv. Shenzhen</strain>
        <tissue evidence="2">Stem</tissue>
    </source>
</reference>
<dbReference type="AlphaFoldDB" id="A0A2I0AV51"/>
<proteinExistence type="predicted"/>
<keyword evidence="1" id="KW-0472">Membrane</keyword>
<dbReference type="Proteomes" id="UP000236161">
    <property type="component" value="Unassembled WGS sequence"/>
</dbReference>
<sequence length="82" mass="8976">MDKTAFSLGVCAIKMCFLSYLGVLPFQTNLSLPYADVKPVVVMTHGDKLSPHDRAFVRMKLGQILGIPPSSQIFDICCDGDL</sequence>
<protein>
    <submittedName>
        <fullName evidence="2">Uncharacterized protein</fullName>
    </submittedName>
</protein>
<keyword evidence="1" id="KW-0812">Transmembrane</keyword>
<feature type="transmembrane region" description="Helical" evidence="1">
    <location>
        <begin position="6"/>
        <end position="26"/>
    </location>
</feature>
<accession>A0A2I0AV51</accession>
<name>A0A2I0AV51_9ASPA</name>
<dbReference type="OrthoDB" id="25620at2759"/>
<evidence type="ECO:0000313" key="2">
    <source>
        <dbReference type="EMBL" id="PKA59411.1"/>
    </source>
</evidence>
<evidence type="ECO:0000256" key="1">
    <source>
        <dbReference type="SAM" id="Phobius"/>
    </source>
</evidence>
<dbReference type="EMBL" id="KZ451949">
    <property type="protein sequence ID" value="PKA59411.1"/>
    <property type="molecule type" value="Genomic_DNA"/>
</dbReference>
<gene>
    <name evidence="2" type="ORF">AXF42_Ash019565</name>
</gene>